<comment type="caution">
    <text evidence="2">The sequence shown here is derived from an EMBL/GenBank/DDBJ whole genome shotgun (WGS) entry which is preliminary data.</text>
</comment>
<evidence type="ECO:0000256" key="1">
    <source>
        <dbReference type="SAM" id="MobiDB-lite"/>
    </source>
</evidence>
<keyword evidence="3" id="KW-1185">Reference proteome</keyword>
<reference evidence="2" key="1">
    <citation type="submission" date="2022-12" db="EMBL/GenBank/DDBJ databases">
        <title>Whole genome sequence of Mycolicibacterium iranicum strain SBH312.</title>
        <authorList>
            <person name="Jani J."/>
            <person name="Arifin Mustapha Z."/>
            <person name="Ahmed K."/>
            <person name="Kai Ling C."/>
        </authorList>
    </citation>
    <scope>NUCLEOTIDE SEQUENCE</scope>
    <source>
        <strain evidence="2">SBH312</strain>
    </source>
</reference>
<name>A0ABT4H9Y4_MYCIR</name>
<feature type="compositionally biased region" description="Basic and acidic residues" evidence="1">
    <location>
        <begin position="9"/>
        <end position="25"/>
    </location>
</feature>
<sequence>MSASAPGNEQHEQKLAAEQQKREEVSSAALRAQVDAQREVLQARNREAAATDA</sequence>
<proteinExistence type="predicted"/>
<dbReference type="EMBL" id="JAPQYE010000001">
    <property type="protein sequence ID" value="MCZ0727005.1"/>
    <property type="molecule type" value="Genomic_DNA"/>
</dbReference>
<evidence type="ECO:0000313" key="3">
    <source>
        <dbReference type="Proteomes" id="UP001084650"/>
    </source>
</evidence>
<gene>
    <name evidence="2" type="ORF">OY187_03025</name>
</gene>
<accession>A0ABT4H9Y4</accession>
<organism evidence="2 3">
    <name type="scientific">Mycolicibacterium iranicum</name>
    <name type="common">Mycobacterium iranicum</name>
    <dbReference type="NCBI Taxonomy" id="912594"/>
    <lineage>
        <taxon>Bacteria</taxon>
        <taxon>Bacillati</taxon>
        <taxon>Actinomycetota</taxon>
        <taxon>Actinomycetes</taxon>
        <taxon>Mycobacteriales</taxon>
        <taxon>Mycobacteriaceae</taxon>
        <taxon>Mycolicibacterium</taxon>
    </lineage>
</organism>
<dbReference type="Proteomes" id="UP001084650">
    <property type="component" value="Unassembled WGS sequence"/>
</dbReference>
<feature type="region of interest" description="Disordered" evidence="1">
    <location>
        <begin position="1"/>
        <end position="30"/>
    </location>
</feature>
<protein>
    <submittedName>
        <fullName evidence="2">Uncharacterized protein</fullName>
    </submittedName>
</protein>
<evidence type="ECO:0000313" key="2">
    <source>
        <dbReference type="EMBL" id="MCZ0727005.1"/>
    </source>
</evidence>
<dbReference type="RefSeq" id="WP_268785238.1">
    <property type="nucleotide sequence ID" value="NZ_JAPQYE010000001.1"/>
</dbReference>